<dbReference type="PANTHER" id="PTHR30627:SF2">
    <property type="entry name" value="PEPTIDOGLYCAN D,D-TRANSPEPTIDASE MRDA"/>
    <property type="match status" value="1"/>
</dbReference>
<dbReference type="InterPro" id="IPR005311">
    <property type="entry name" value="PBP_dimer"/>
</dbReference>
<comment type="caution">
    <text evidence="17">The sequence shown here is derived from an EMBL/GenBank/DDBJ whole genome shotgun (WGS) entry which is preliminary data.</text>
</comment>
<evidence type="ECO:0000313" key="17">
    <source>
        <dbReference type="EMBL" id="MBA9025431.1"/>
    </source>
</evidence>
<accession>A0ABR6CL58</accession>
<keyword evidence="12" id="KW-0961">Cell wall biogenesis/degradation</keyword>
<feature type="domain" description="Penicillin-binding protein dimerisation" evidence="16">
    <location>
        <begin position="59"/>
        <end position="298"/>
    </location>
</feature>
<comment type="catalytic activity">
    <reaction evidence="13">
        <text>Preferential cleavage: (Ac)2-L-Lys-D-Ala-|-D-Ala. Also transpeptidation of peptidyl-alanyl moieties that are N-acyl substituents of D-alanine.</text>
        <dbReference type="EC" id="3.4.16.4"/>
    </reaction>
</comment>
<gene>
    <name evidence="17" type="ORF">HNP81_000714</name>
</gene>
<evidence type="ECO:0000256" key="3">
    <source>
        <dbReference type="ARBA" id="ARBA00004752"/>
    </source>
</evidence>
<evidence type="ECO:0000256" key="5">
    <source>
        <dbReference type="ARBA" id="ARBA00012448"/>
    </source>
</evidence>
<dbReference type="SUPFAM" id="SSF56601">
    <property type="entry name" value="beta-lactamase/transpeptidase-like"/>
    <property type="match status" value="1"/>
</dbReference>
<dbReference type="EMBL" id="JACJHX010000002">
    <property type="protein sequence ID" value="MBA9025431.1"/>
    <property type="molecule type" value="Genomic_DNA"/>
</dbReference>
<feature type="domain" description="Penicillin-binding protein transpeptidase" evidence="15">
    <location>
        <begin position="346"/>
        <end position="666"/>
    </location>
</feature>
<dbReference type="InterPro" id="IPR001460">
    <property type="entry name" value="PCN-bd_Tpept"/>
</dbReference>
<dbReference type="SUPFAM" id="SSF56519">
    <property type="entry name" value="Penicillin binding protein dimerisation domain"/>
    <property type="match status" value="1"/>
</dbReference>
<dbReference type="Proteomes" id="UP000626697">
    <property type="component" value="Unassembled WGS sequence"/>
</dbReference>
<keyword evidence="11" id="KW-0472">Membrane</keyword>
<dbReference type="Pfam" id="PF03717">
    <property type="entry name" value="PBP_dimer"/>
    <property type="match status" value="1"/>
</dbReference>
<keyword evidence="18" id="KW-1185">Reference proteome</keyword>
<keyword evidence="8" id="KW-0133">Cell shape</keyword>
<reference evidence="17 18" key="1">
    <citation type="submission" date="2020-08" db="EMBL/GenBank/DDBJ databases">
        <title>Genomic Encyclopedia of Type Strains, Phase IV (KMG-IV): sequencing the most valuable type-strain genomes for metagenomic binning, comparative biology and taxonomic classification.</title>
        <authorList>
            <person name="Goeker M."/>
        </authorList>
    </citation>
    <scope>NUCLEOTIDE SEQUENCE [LARGE SCALE GENOMIC DNA]</scope>
    <source>
        <strain evidence="17 18">DSM 105481</strain>
    </source>
</reference>
<evidence type="ECO:0000256" key="13">
    <source>
        <dbReference type="ARBA" id="ARBA00034000"/>
    </source>
</evidence>
<keyword evidence="17" id="KW-0131">Cell cycle</keyword>
<dbReference type="InterPro" id="IPR036138">
    <property type="entry name" value="PBP_dimer_sf"/>
</dbReference>
<dbReference type="RefSeq" id="WP_182501574.1">
    <property type="nucleotide sequence ID" value="NZ_JACJHX010000002.1"/>
</dbReference>
<evidence type="ECO:0000256" key="9">
    <source>
        <dbReference type="ARBA" id="ARBA00022984"/>
    </source>
</evidence>
<dbReference type="Gene3D" id="1.10.10.1230">
    <property type="entry name" value="Penicillin-binding protein, N-terminal non-catalytic domain, head sub-domain"/>
    <property type="match status" value="1"/>
</dbReference>
<dbReference type="Gene3D" id="3.90.1310.10">
    <property type="entry name" value="Penicillin-binding protein 2a (Domain 2)"/>
    <property type="match status" value="1"/>
</dbReference>
<comment type="subcellular location">
    <subcellularLocation>
        <location evidence="2">Cell membrane</location>
    </subcellularLocation>
    <subcellularLocation>
        <location evidence="1">Membrane</location>
        <topology evidence="1">Single-pass membrane protein</topology>
    </subcellularLocation>
</comment>
<keyword evidence="17" id="KW-0132">Cell division</keyword>
<dbReference type="InterPro" id="IPR012338">
    <property type="entry name" value="Beta-lactam/transpept-like"/>
</dbReference>
<keyword evidence="6" id="KW-1003">Cell membrane</keyword>
<comment type="similarity">
    <text evidence="4">Belongs to the transpeptidase family.</text>
</comment>
<keyword evidence="7" id="KW-0812">Transmembrane</keyword>
<evidence type="ECO:0000313" key="18">
    <source>
        <dbReference type="Proteomes" id="UP000626697"/>
    </source>
</evidence>
<evidence type="ECO:0000256" key="6">
    <source>
        <dbReference type="ARBA" id="ARBA00022475"/>
    </source>
</evidence>
<dbReference type="GO" id="GO:0051301">
    <property type="term" value="P:cell division"/>
    <property type="evidence" value="ECO:0007669"/>
    <property type="project" value="UniProtKB-KW"/>
</dbReference>
<sequence length="720" mass="80480">MSKEKKKKTHVPLRLNLLFFAVFLLFSVLILRLGLVQIVYGDDYKREIERTEEVTVNNPVPRGKMYDRNLNVIVDNKPLDAITYTRSQGTRATDMLDTAEKLAKLINKETDKITLRDRKDFWILKHPDEAEAKITDADRKKVTEGELEQKDLYKLQIERITEEEINSFTDAELEVLAIYREFSSGYALTPQIVKNKDVTEEEFARVSENLDSLPGVNITTDWDRTYTFGQTLKSVLGKVSSSDEGLPSERLDYFLSRGYSRNDRVGKSYLELQYEDVLQGNKAKVKNITDKGGNVVESQIVSEGQRGKDLVLTIDMDLQQAIDNEIEKQLLQAKKAGNTKFLDRAFVVLMDPKTGEILTMAGKQYAIDKETGRPTINDYALGNISSSYTVGSSVKGATILTGYKTGAIHPNTYFYDTRLNIKNLSKGSYTNMGNINDLTALKKSSNVYMFRTAIAIAGAEYVPGRGLNIPPSTFDTMRNSFAQFGLGARTGIDLPNEMVGYKGGEVLPGKLLDLSIGQYDTYTPMQLAQYVSTIANGGYRMEPHMVKEIHDPVDDNTELGAVVSEITPKVLNKLDMKDSWIKRVQDGFKLVAMEQGGTAYKYFGHKPYTVGAKTGTAQAFYDGPNKDKYKELQATMSLSMVGFAPAENPEVAFAVVVPWAYQGHASNGLNGKLAEFALDTYFDLKKTRQQAGQTEATSETKVTNSKEVLQEQAEINQNNE</sequence>
<dbReference type="Pfam" id="PF00905">
    <property type="entry name" value="Transpeptidase"/>
    <property type="match status" value="1"/>
</dbReference>
<protein>
    <recommendedName>
        <fullName evidence="5">serine-type D-Ala-D-Ala carboxypeptidase</fullName>
        <ecNumber evidence="5">3.4.16.4</ecNumber>
    </recommendedName>
</protein>
<evidence type="ECO:0000259" key="15">
    <source>
        <dbReference type="Pfam" id="PF00905"/>
    </source>
</evidence>
<comment type="pathway">
    <text evidence="3">Cell wall biogenesis; peptidoglycan biosynthesis.</text>
</comment>
<organism evidence="17 18">
    <name type="scientific">Peribacillus huizhouensis</name>
    <dbReference type="NCBI Taxonomy" id="1501239"/>
    <lineage>
        <taxon>Bacteria</taxon>
        <taxon>Bacillati</taxon>
        <taxon>Bacillota</taxon>
        <taxon>Bacilli</taxon>
        <taxon>Bacillales</taxon>
        <taxon>Bacillaceae</taxon>
        <taxon>Peribacillus</taxon>
    </lineage>
</organism>
<evidence type="ECO:0000256" key="4">
    <source>
        <dbReference type="ARBA" id="ARBA00007171"/>
    </source>
</evidence>
<keyword evidence="9" id="KW-0573">Peptidoglycan synthesis</keyword>
<evidence type="ECO:0000259" key="16">
    <source>
        <dbReference type="Pfam" id="PF03717"/>
    </source>
</evidence>
<evidence type="ECO:0000256" key="14">
    <source>
        <dbReference type="SAM" id="MobiDB-lite"/>
    </source>
</evidence>
<dbReference type="PANTHER" id="PTHR30627">
    <property type="entry name" value="PEPTIDOGLYCAN D,D-TRANSPEPTIDASE"/>
    <property type="match status" value="1"/>
</dbReference>
<evidence type="ECO:0000256" key="12">
    <source>
        <dbReference type="ARBA" id="ARBA00023316"/>
    </source>
</evidence>
<evidence type="ECO:0000256" key="1">
    <source>
        <dbReference type="ARBA" id="ARBA00004167"/>
    </source>
</evidence>
<evidence type="ECO:0000256" key="11">
    <source>
        <dbReference type="ARBA" id="ARBA00023136"/>
    </source>
</evidence>
<proteinExistence type="inferred from homology"/>
<dbReference type="Gene3D" id="3.40.710.10">
    <property type="entry name" value="DD-peptidase/beta-lactamase superfamily"/>
    <property type="match status" value="1"/>
</dbReference>
<name>A0ABR6CL58_9BACI</name>
<evidence type="ECO:0000256" key="2">
    <source>
        <dbReference type="ARBA" id="ARBA00004236"/>
    </source>
</evidence>
<evidence type="ECO:0000256" key="7">
    <source>
        <dbReference type="ARBA" id="ARBA00022692"/>
    </source>
</evidence>
<evidence type="ECO:0000256" key="10">
    <source>
        <dbReference type="ARBA" id="ARBA00022989"/>
    </source>
</evidence>
<dbReference type="InterPro" id="IPR050515">
    <property type="entry name" value="Beta-lactam/transpept"/>
</dbReference>
<keyword evidence="10" id="KW-1133">Transmembrane helix</keyword>
<feature type="region of interest" description="Disordered" evidence="14">
    <location>
        <begin position="690"/>
        <end position="720"/>
    </location>
</feature>
<dbReference type="EC" id="3.4.16.4" evidence="5"/>
<evidence type="ECO:0000256" key="8">
    <source>
        <dbReference type="ARBA" id="ARBA00022960"/>
    </source>
</evidence>